<feature type="compositionally biased region" description="Basic and acidic residues" evidence="3">
    <location>
        <begin position="160"/>
        <end position="178"/>
    </location>
</feature>
<feature type="region of interest" description="Disordered" evidence="3">
    <location>
        <begin position="216"/>
        <end position="623"/>
    </location>
</feature>
<feature type="compositionally biased region" description="Basic and acidic residues" evidence="3">
    <location>
        <begin position="328"/>
        <end position="345"/>
    </location>
</feature>
<feature type="compositionally biased region" description="Polar residues" evidence="3">
    <location>
        <begin position="919"/>
        <end position="938"/>
    </location>
</feature>
<evidence type="ECO:0000259" key="4">
    <source>
        <dbReference type="PROSITE" id="PS50961"/>
    </source>
</evidence>
<accession>A0A6G1K1K1</accession>
<dbReference type="Pfam" id="PF05383">
    <property type="entry name" value="La"/>
    <property type="match status" value="1"/>
</dbReference>
<organism evidence="5 6">
    <name type="scientific">Pleomassaria siparia CBS 279.74</name>
    <dbReference type="NCBI Taxonomy" id="1314801"/>
    <lineage>
        <taxon>Eukaryota</taxon>
        <taxon>Fungi</taxon>
        <taxon>Dikarya</taxon>
        <taxon>Ascomycota</taxon>
        <taxon>Pezizomycotina</taxon>
        <taxon>Dothideomycetes</taxon>
        <taxon>Pleosporomycetidae</taxon>
        <taxon>Pleosporales</taxon>
        <taxon>Pleomassariaceae</taxon>
        <taxon>Pleomassaria</taxon>
    </lineage>
</organism>
<feature type="compositionally biased region" description="Polar residues" evidence="3">
    <location>
        <begin position="897"/>
        <end position="911"/>
    </location>
</feature>
<feature type="domain" description="HTH La-type RNA-binding" evidence="4">
    <location>
        <begin position="665"/>
        <end position="759"/>
    </location>
</feature>
<dbReference type="InterPro" id="IPR006630">
    <property type="entry name" value="La_HTH"/>
</dbReference>
<dbReference type="EMBL" id="MU005775">
    <property type="protein sequence ID" value="KAF2706678.1"/>
    <property type="molecule type" value="Genomic_DNA"/>
</dbReference>
<name>A0A6G1K1K1_9PLEO</name>
<gene>
    <name evidence="5" type="ORF">K504DRAFT_385523</name>
</gene>
<feature type="compositionally biased region" description="Basic and acidic residues" evidence="3">
    <location>
        <begin position="248"/>
        <end position="300"/>
    </location>
</feature>
<feature type="region of interest" description="Disordered" evidence="3">
    <location>
        <begin position="760"/>
        <end position="811"/>
    </location>
</feature>
<feature type="compositionally biased region" description="Polar residues" evidence="3">
    <location>
        <begin position="432"/>
        <end position="450"/>
    </location>
</feature>
<dbReference type="SUPFAM" id="SSF46785">
    <property type="entry name" value="Winged helix' DNA-binding domain"/>
    <property type="match status" value="1"/>
</dbReference>
<feature type="compositionally biased region" description="Basic and acidic residues" evidence="3">
    <location>
        <begin position="511"/>
        <end position="526"/>
    </location>
</feature>
<evidence type="ECO:0000313" key="6">
    <source>
        <dbReference type="Proteomes" id="UP000799428"/>
    </source>
</evidence>
<feature type="compositionally biased region" description="Polar residues" evidence="3">
    <location>
        <begin position="37"/>
        <end position="52"/>
    </location>
</feature>
<feature type="region of interest" description="Disordered" evidence="3">
    <location>
        <begin position="34"/>
        <end position="189"/>
    </location>
</feature>
<dbReference type="GO" id="GO:0048255">
    <property type="term" value="P:mRNA stabilization"/>
    <property type="evidence" value="ECO:0007669"/>
    <property type="project" value="InterPro"/>
</dbReference>
<dbReference type="InterPro" id="IPR045180">
    <property type="entry name" value="La_dom_prot"/>
</dbReference>
<dbReference type="InterPro" id="IPR006607">
    <property type="entry name" value="DM15"/>
</dbReference>
<dbReference type="PANTHER" id="PTHR22792">
    <property type="entry name" value="LUPUS LA PROTEIN-RELATED"/>
    <property type="match status" value="1"/>
</dbReference>
<evidence type="ECO:0000313" key="5">
    <source>
        <dbReference type="EMBL" id="KAF2706678.1"/>
    </source>
</evidence>
<dbReference type="GO" id="GO:0000339">
    <property type="term" value="F:RNA cap binding"/>
    <property type="evidence" value="ECO:0007669"/>
    <property type="project" value="InterPro"/>
</dbReference>
<dbReference type="Pfam" id="PF21071">
    <property type="entry name" value="LARP1_HEAT"/>
    <property type="match status" value="1"/>
</dbReference>
<dbReference type="GO" id="GO:0005829">
    <property type="term" value="C:cytosol"/>
    <property type="evidence" value="ECO:0007669"/>
    <property type="project" value="TreeGrafter"/>
</dbReference>
<dbReference type="AlphaFoldDB" id="A0A6G1K1K1"/>
<evidence type="ECO:0000256" key="3">
    <source>
        <dbReference type="SAM" id="MobiDB-lite"/>
    </source>
</evidence>
<sequence length="1108" mass="119575">MSTATPPSRSGSEAAAPPAPFSYAQAAKGLSAALVTSAPSNKPSPDNTSAPKDSSIVPSIVPGAPTMSWADDVEASDPLPTKASSVRESRSTGAPPLVSKPTVIPQPAAPASVISSPELGASSASTVTKDDKDDDVSSLPNGSSESTWENKSQASISVDKTQEPAEKTSDKMKGKDLEQSTFKPLQEAPIPAVNIWKLRADEAKAKVVHRPTVVKTAVASSFPVPSNGVTHGASGPGAKKNRSTTGADKADAREKGSIESKVKGREEERANQTKRDAKPEGDFDKLKKGIKGKPAEKDAKSSSSTNMVVPPPPARDQESWPTPETVIDEDRKKTQNKGEKERKESAAAGGHGKQEWVKVPYTPTVIFNTPLPGAASTRRGGRGGGRGGAQASGRASGYGINGVGNAEKDASAPSGLANGDQLKRGRPDGSAPRNTSPTKDQRAGSASSTTSKDKLPAITAEKITKAPVIPETETHSRKPSIMTEVVNGTQTPGQSNSFPRQFPSNRLNKGRKGDVPGQGERKKDGDSSSPIKENTGSHDRRTSTAAQADGPEDGERRASSFHDGHNSQPKQFTNGHAPMQSSSTFPLRSPTTFHPDQNAFFPPTPTHGRGYRGPRSQSVSTDNMYSRVPGYPGGSQPPPIQTYMGQMYDYQMMPPMSAVTYSPFTVDRYALTSMVSTQLEYYFSVENLCKDIYLRKHMDSQGYVFLSFVSDFNRIKQLTTDPELVKLVCFQSNTIEYVIGHDGKERLRRREGWEQWVLSKSERDPSAQNDGAAELHQPPFPQPNGFDHPGMPRYPEMSSVSPTGPAIGSNEANYPAMNGLVQAGELQAPGMAPADNLPIGVIVEGTNDSVVQNGHPIETSTNTVSGEPDSFSDEQVQNLTVIVRMQEQPVLPPAASRTFSNSTIDSRSSLQDAIEPISGRQSSPKVNGNQARRTLSPMLPTSCTTPVRLFWVKDQATPVESIPCDSTHESYYHIRSKALYQRQSSSSGSCPPSMDVLYQFWSHFLIRNFNSRMYNEFRQFALEDAYSRMSDVGLNNLVKFYGESLLSTQGLIRESVARHYVELAKSEGNCRGPAFKQLRSIIRNGALDARSRRRIGDLMDPELKASLE</sequence>
<dbReference type="GO" id="GO:0045727">
    <property type="term" value="P:positive regulation of translation"/>
    <property type="evidence" value="ECO:0007669"/>
    <property type="project" value="TreeGrafter"/>
</dbReference>
<dbReference type="CDD" id="cd07323">
    <property type="entry name" value="LAM"/>
    <property type="match status" value="1"/>
</dbReference>
<feature type="compositionally biased region" description="Polar residues" evidence="3">
    <location>
        <begin position="486"/>
        <end position="507"/>
    </location>
</feature>
<dbReference type="InterPro" id="IPR036388">
    <property type="entry name" value="WH-like_DNA-bd_sf"/>
</dbReference>
<feature type="compositionally biased region" description="Polar residues" evidence="3">
    <location>
        <begin position="566"/>
        <end position="595"/>
    </location>
</feature>
<feature type="compositionally biased region" description="Polar residues" evidence="3">
    <location>
        <begin position="139"/>
        <end position="159"/>
    </location>
</feature>
<dbReference type="Proteomes" id="UP000799428">
    <property type="component" value="Unassembled WGS sequence"/>
</dbReference>
<keyword evidence="1 2" id="KW-0694">RNA-binding</keyword>
<feature type="compositionally biased region" description="Basic and acidic residues" evidence="3">
    <location>
        <begin position="553"/>
        <end position="565"/>
    </location>
</feature>
<dbReference type="PANTHER" id="PTHR22792:SF132">
    <property type="entry name" value="LA-RELATED PROTEIN 1"/>
    <property type="match status" value="1"/>
</dbReference>
<reference evidence="5" key="1">
    <citation type="journal article" date="2020" name="Stud. Mycol.">
        <title>101 Dothideomycetes genomes: a test case for predicting lifestyles and emergence of pathogens.</title>
        <authorList>
            <person name="Haridas S."/>
            <person name="Albert R."/>
            <person name="Binder M."/>
            <person name="Bloem J."/>
            <person name="Labutti K."/>
            <person name="Salamov A."/>
            <person name="Andreopoulos B."/>
            <person name="Baker S."/>
            <person name="Barry K."/>
            <person name="Bills G."/>
            <person name="Bluhm B."/>
            <person name="Cannon C."/>
            <person name="Castanera R."/>
            <person name="Culley D."/>
            <person name="Daum C."/>
            <person name="Ezra D."/>
            <person name="Gonzalez J."/>
            <person name="Henrissat B."/>
            <person name="Kuo A."/>
            <person name="Liang C."/>
            <person name="Lipzen A."/>
            <person name="Lutzoni F."/>
            <person name="Magnuson J."/>
            <person name="Mondo S."/>
            <person name="Nolan M."/>
            <person name="Ohm R."/>
            <person name="Pangilinan J."/>
            <person name="Park H.-J."/>
            <person name="Ramirez L."/>
            <person name="Alfaro M."/>
            <person name="Sun H."/>
            <person name="Tritt A."/>
            <person name="Yoshinaga Y."/>
            <person name="Zwiers L.-H."/>
            <person name="Turgeon B."/>
            <person name="Goodwin S."/>
            <person name="Spatafora J."/>
            <person name="Crous P."/>
            <person name="Grigoriev I."/>
        </authorList>
    </citation>
    <scope>NUCLEOTIDE SEQUENCE</scope>
    <source>
        <strain evidence="5">CBS 279.74</strain>
    </source>
</reference>
<dbReference type="OrthoDB" id="340227at2759"/>
<evidence type="ECO:0000256" key="1">
    <source>
        <dbReference type="ARBA" id="ARBA00022884"/>
    </source>
</evidence>
<dbReference type="SMART" id="SM00715">
    <property type="entry name" value="LA"/>
    <property type="match status" value="1"/>
</dbReference>
<proteinExistence type="predicted"/>
<evidence type="ECO:0000256" key="2">
    <source>
        <dbReference type="PROSITE-ProRule" id="PRU00332"/>
    </source>
</evidence>
<protein>
    <recommendedName>
        <fullName evidence="4">HTH La-type RNA-binding domain-containing protein</fullName>
    </recommendedName>
</protein>
<dbReference type="Gene3D" id="1.10.10.10">
    <property type="entry name" value="Winged helix-like DNA-binding domain superfamily/Winged helix DNA-binding domain"/>
    <property type="match status" value="1"/>
</dbReference>
<dbReference type="SMART" id="SM00684">
    <property type="entry name" value="DM15"/>
    <property type="match status" value="2"/>
</dbReference>
<dbReference type="GO" id="GO:0010494">
    <property type="term" value="C:cytoplasmic stress granule"/>
    <property type="evidence" value="ECO:0007669"/>
    <property type="project" value="TreeGrafter"/>
</dbReference>
<feature type="region of interest" description="Disordered" evidence="3">
    <location>
        <begin position="893"/>
        <end position="938"/>
    </location>
</feature>
<keyword evidence="6" id="KW-1185">Reference proteome</keyword>
<dbReference type="PROSITE" id="PS50961">
    <property type="entry name" value="HTH_LA"/>
    <property type="match status" value="1"/>
</dbReference>
<dbReference type="InterPro" id="IPR036390">
    <property type="entry name" value="WH_DNA-bd_sf"/>
</dbReference>